<dbReference type="AlphaFoldDB" id="A0A1Y1CQ75"/>
<dbReference type="EMBL" id="AP018042">
    <property type="protein sequence ID" value="BAX82619.1"/>
    <property type="molecule type" value="Genomic_DNA"/>
</dbReference>
<protein>
    <recommendedName>
        <fullName evidence="1">Condensation domain-containing protein</fullName>
    </recommendedName>
</protein>
<dbReference type="Proteomes" id="UP000218267">
    <property type="component" value="Chromosome"/>
</dbReference>
<organism evidence="2 3">
    <name type="scientific">Labilibaculum antarcticum</name>
    <dbReference type="NCBI Taxonomy" id="1717717"/>
    <lineage>
        <taxon>Bacteria</taxon>
        <taxon>Pseudomonadati</taxon>
        <taxon>Bacteroidota</taxon>
        <taxon>Bacteroidia</taxon>
        <taxon>Marinilabiliales</taxon>
        <taxon>Marinifilaceae</taxon>
        <taxon>Labilibaculum</taxon>
    </lineage>
</organism>
<accession>A0A1Y1CQ75</accession>
<dbReference type="KEGG" id="mbas:ALGA_4329"/>
<dbReference type="InterPro" id="IPR023213">
    <property type="entry name" value="CAT-like_dom_sf"/>
</dbReference>
<keyword evidence="3" id="KW-1185">Reference proteome</keyword>
<dbReference type="SUPFAM" id="SSF52777">
    <property type="entry name" value="CoA-dependent acyltransferases"/>
    <property type="match status" value="2"/>
</dbReference>
<evidence type="ECO:0000259" key="1">
    <source>
        <dbReference type="Pfam" id="PF00668"/>
    </source>
</evidence>
<feature type="domain" description="Condensation" evidence="1">
    <location>
        <begin position="4"/>
        <end position="420"/>
    </location>
</feature>
<gene>
    <name evidence="2" type="ORF">ALGA_4329</name>
</gene>
<dbReference type="PANTHER" id="PTHR45398:SF1">
    <property type="entry name" value="ENZYME, PUTATIVE (JCVI)-RELATED"/>
    <property type="match status" value="1"/>
</dbReference>
<dbReference type="PANTHER" id="PTHR45398">
    <property type="match status" value="1"/>
</dbReference>
<proteinExistence type="predicted"/>
<evidence type="ECO:0000313" key="3">
    <source>
        <dbReference type="Proteomes" id="UP000218267"/>
    </source>
</evidence>
<dbReference type="InterPro" id="IPR001242">
    <property type="entry name" value="Condensation_dom"/>
</dbReference>
<evidence type="ECO:0000313" key="2">
    <source>
        <dbReference type="EMBL" id="BAX82619.1"/>
    </source>
</evidence>
<reference evidence="2 3" key="1">
    <citation type="journal article" date="2018" name="Mar. Genomics">
        <title>Complete genome sequence of Marinifilaceae bacterium strain SPP2, isolated from the Antarctic marine sediment.</title>
        <authorList>
            <person name="Watanabe M."/>
            <person name="Kojima H."/>
            <person name="Fukui M."/>
        </authorList>
    </citation>
    <scope>NUCLEOTIDE SEQUENCE [LARGE SCALE GENOMIC DNA]</scope>
    <source>
        <strain evidence="2 3">SPP2</strain>
    </source>
</reference>
<dbReference type="Pfam" id="PF00668">
    <property type="entry name" value="Condensation"/>
    <property type="match status" value="1"/>
</dbReference>
<dbReference type="OrthoDB" id="605930at2"/>
<reference evidence="3" key="2">
    <citation type="journal article" date="2020" name="Antonie Van Leeuwenhoek">
        <title>Labilibaculum antarcticum sp. nov., a novel facultative anaerobic, psychrotorelant bacterium isolated from marine sediment of Antarctica.</title>
        <authorList>
            <person name="Watanabe M."/>
            <person name="Kojima H."/>
            <person name="Fukui M."/>
        </authorList>
    </citation>
    <scope>NUCLEOTIDE SEQUENCE [LARGE SCALE GENOMIC DNA]</scope>
    <source>
        <strain evidence="3">SPP2</strain>
    </source>
</reference>
<dbReference type="RefSeq" id="WP_096433079.1">
    <property type="nucleotide sequence ID" value="NZ_AP018042.1"/>
</dbReference>
<sequence length="424" mass="49607">MISPLSNIQKQFYINNIVYPKDTSYNVPLVYKVSGALNLIILENAVNAIINKYDILRSSFKRNGKQLYRLTHEEEKCKIKVEQVFLSTDFVDTNTAELDEEVHKRFNLEEWPLLRIKLFVYKNEVTVLSFIFHHIIIDLHSYNIFVNELSHYYNNYIEHIPVNSEKSSDYYTNFVDWESKWINTNDAAKMLDFWRHQFDARKHLLNLPTDFKRPAMQSKLGKRIYFALNEKSTSDVKQLAKLNAVAPFSILLAGYALLCHQLSGQNKIIIGVPLSNRRIANNKNIFGPLLNIAPIVIDFSDSKKSVELILHVRMALLKAHRNQEVPFLHMVNHLDIERSFAYSPIFQIGFAYEPRTEFSFNGVSTEPLVVERKGAQLDLFYSFWEDDKKIHGFMEYSSDLFAESTIIKWIDEFKNVIEYLCDKH</sequence>
<dbReference type="Gene3D" id="3.30.559.10">
    <property type="entry name" value="Chloramphenicol acetyltransferase-like domain"/>
    <property type="match status" value="1"/>
</dbReference>
<dbReference type="Gene3D" id="3.30.559.30">
    <property type="entry name" value="Nonribosomal peptide synthetase, condensation domain"/>
    <property type="match status" value="1"/>
</dbReference>
<name>A0A1Y1CQ75_9BACT</name>
<dbReference type="GO" id="GO:0003824">
    <property type="term" value="F:catalytic activity"/>
    <property type="evidence" value="ECO:0007669"/>
    <property type="project" value="InterPro"/>
</dbReference>